<feature type="transmembrane region" description="Helical" evidence="6">
    <location>
        <begin position="349"/>
        <end position="367"/>
    </location>
</feature>
<dbReference type="SUPFAM" id="SSF103473">
    <property type="entry name" value="MFS general substrate transporter"/>
    <property type="match status" value="1"/>
</dbReference>
<dbReference type="PRINTS" id="PR01988">
    <property type="entry name" value="EXPORTERBACE"/>
</dbReference>
<dbReference type="PANTHER" id="PTHR43124:SF4">
    <property type="entry name" value="SUGAR EFFLUX TRANSPORTER"/>
    <property type="match status" value="1"/>
</dbReference>
<protein>
    <submittedName>
        <fullName evidence="8">DHA1 family purine ribonucleoside efflux pump-like MFS transporter</fullName>
    </submittedName>
</protein>
<keyword evidence="9" id="KW-1185">Reference proteome</keyword>
<dbReference type="GO" id="GO:0022857">
    <property type="term" value="F:transmembrane transporter activity"/>
    <property type="evidence" value="ECO:0007669"/>
    <property type="project" value="InterPro"/>
</dbReference>
<evidence type="ECO:0000256" key="5">
    <source>
        <dbReference type="ARBA" id="ARBA00023136"/>
    </source>
</evidence>
<feature type="transmembrane region" description="Helical" evidence="6">
    <location>
        <begin position="313"/>
        <end position="337"/>
    </location>
</feature>
<name>A0A4R1XJ69_ACICA</name>
<evidence type="ECO:0000313" key="8">
    <source>
        <dbReference type="EMBL" id="TCM63309.1"/>
    </source>
</evidence>
<evidence type="ECO:0000256" key="4">
    <source>
        <dbReference type="ARBA" id="ARBA00022989"/>
    </source>
</evidence>
<dbReference type="PROSITE" id="PS50850">
    <property type="entry name" value="MFS"/>
    <property type="match status" value="1"/>
</dbReference>
<dbReference type="GO" id="GO:0005886">
    <property type="term" value="C:plasma membrane"/>
    <property type="evidence" value="ECO:0007669"/>
    <property type="project" value="UniProtKB-SubCell"/>
</dbReference>
<dbReference type="InterPro" id="IPR011701">
    <property type="entry name" value="MFS"/>
</dbReference>
<comment type="caution">
    <text evidence="8">The sequence shown here is derived from an EMBL/GenBank/DDBJ whole genome shotgun (WGS) entry which is preliminary data.</text>
</comment>
<dbReference type="AlphaFoldDB" id="A0A4R1XJ69"/>
<keyword evidence="4 6" id="KW-1133">Transmembrane helix</keyword>
<keyword evidence="2" id="KW-1003">Cell membrane</keyword>
<keyword evidence="5 6" id="KW-0472">Membrane</keyword>
<accession>A0A4R1XJ69</accession>
<dbReference type="EMBL" id="SLVJ01000021">
    <property type="protein sequence ID" value="TCM63309.1"/>
    <property type="molecule type" value="Genomic_DNA"/>
</dbReference>
<feature type="transmembrane region" description="Helical" evidence="6">
    <location>
        <begin position="59"/>
        <end position="83"/>
    </location>
</feature>
<feature type="domain" description="Major facilitator superfamily (MFS) profile" evidence="7">
    <location>
        <begin position="18"/>
        <end position="401"/>
    </location>
</feature>
<dbReference type="Pfam" id="PF07690">
    <property type="entry name" value="MFS_1"/>
    <property type="match status" value="1"/>
</dbReference>
<dbReference type="Proteomes" id="UP000294963">
    <property type="component" value="Unassembled WGS sequence"/>
</dbReference>
<keyword evidence="3 6" id="KW-0812">Transmembrane</keyword>
<feature type="transmembrane region" description="Helical" evidence="6">
    <location>
        <begin position="120"/>
        <end position="141"/>
    </location>
</feature>
<evidence type="ECO:0000256" key="3">
    <source>
        <dbReference type="ARBA" id="ARBA00022692"/>
    </source>
</evidence>
<feature type="transmembrane region" description="Helical" evidence="6">
    <location>
        <begin position="20"/>
        <end position="39"/>
    </location>
</feature>
<evidence type="ECO:0000313" key="9">
    <source>
        <dbReference type="Proteomes" id="UP000294963"/>
    </source>
</evidence>
<feature type="transmembrane region" description="Helical" evidence="6">
    <location>
        <begin position="221"/>
        <end position="243"/>
    </location>
</feature>
<reference evidence="8 9" key="1">
    <citation type="submission" date="2019-03" db="EMBL/GenBank/DDBJ databases">
        <title>Genomic analyses of the natural microbiome of Caenorhabditis elegans.</title>
        <authorList>
            <person name="Samuel B."/>
        </authorList>
    </citation>
    <scope>NUCLEOTIDE SEQUENCE [LARGE SCALE GENOMIC DNA]</scope>
    <source>
        <strain evidence="8 9">JUb89</strain>
    </source>
</reference>
<feature type="transmembrane region" description="Helical" evidence="6">
    <location>
        <begin position="177"/>
        <end position="200"/>
    </location>
</feature>
<dbReference type="PANTHER" id="PTHR43124">
    <property type="entry name" value="PURINE EFFLUX PUMP PBUE"/>
    <property type="match status" value="1"/>
</dbReference>
<comment type="subcellular location">
    <subcellularLocation>
        <location evidence="1">Cell membrane</location>
        <topology evidence="1">Multi-pass membrane protein</topology>
    </subcellularLocation>
</comment>
<evidence type="ECO:0000256" key="2">
    <source>
        <dbReference type="ARBA" id="ARBA00022475"/>
    </source>
</evidence>
<dbReference type="CDD" id="cd17324">
    <property type="entry name" value="MFS_NepI_like"/>
    <property type="match status" value="1"/>
</dbReference>
<evidence type="ECO:0000256" key="1">
    <source>
        <dbReference type="ARBA" id="ARBA00004651"/>
    </source>
</evidence>
<gene>
    <name evidence="8" type="ORF">EC844_12134</name>
</gene>
<feature type="transmembrane region" description="Helical" evidence="6">
    <location>
        <begin position="373"/>
        <end position="394"/>
    </location>
</feature>
<dbReference type="InterPro" id="IPR022324">
    <property type="entry name" value="Bacilysin_exporter_BacE_put"/>
</dbReference>
<feature type="transmembrane region" description="Helical" evidence="6">
    <location>
        <begin position="283"/>
        <end position="307"/>
    </location>
</feature>
<sequence>MCSILLEYTDIMKSNPNASLRIWLAIFVLSFSCFVIVTTELAPMGLMTTLAQDFNQSEAQMGLIVSAYGGLAAIAALLSILLFTQCSRKWLLVSLMLLLATSSLWVAYSQSLDSIFWARGIGALAHGAFWALIGAVAYTLVPHEKLGLAMSIVFSGVSIASAFGVPIASIINTQSGWRSVFLILAVLALVCALMMSIVLPRIAQGTKLQANFIVQTLGNKTLSGLFLLTSVLLISHFAAFTFIEPYLQQVLVLDANKIAMALLCFGLFGLGANLLLGKYLDRYLLQIIRVSIVLVALCLMALGGFAYRVDEMLILSLISIWGAGIAVLFVALQTWVLKSAQQDANAASAIYVAIFNASIGLGALLGGQLIDALFLESSFICLGALQLLSLFLLARMIHVERIQRSVLIKQDQ</sequence>
<evidence type="ECO:0000259" key="7">
    <source>
        <dbReference type="PROSITE" id="PS50850"/>
    </source>
</evidence>
<dbReference type="Gene3D" id="1.20.1250.20">
    <property type="entry name" value="MFS general substrate transporter like domains"/>
    <property type="match status" value="2"/>
</dbReference>
<dbReference type="InterPro" id="IPR036259">
    <property type="entry name" value="MFS_trans_sf"/>
</dbReference>
<feature type="transmembrane region" description="Helical" evidence="6">
    <location>
        <begin position="90"/>
        <end position="108"/>
    </location>
</feature>
<dbReference type="InterPro" id="IPR050189">
    <property type="entry name" value="MFS_Efflux_Transporters"/>
</dbReference>
<organism evidence="8 9">
    <name type="scientific">Acinetobacter calcoaceticus</name>
    <dbReference type="NCBI Taxonomy" id="471"/>
    <lineage>
        <taxon>Bacteria</taxon>
        <taxon>Pseudomonadati</taxon>
        <taxon>Pseudomonadota</taxon>
        <taxon>Gammaproteobacteria</taxon>
        <taxon>Moraxellales</taxon>
        <taxon>Moraxellaceae</taxon>
        <taxon>Acinetobacter</taxon>
        <taxon>Acinetobacter calcoaceticus/baumannii complex</taxon>
    </lineage>
</organism>
<proteinExistence type="predicted"/>
<feature type="transmembrane region" description="Helical" evidence="6">
    <location>
        <begin position="258"/>
        <end position="276"/>
    </location>
</feature>
<evidence type="ECO:0000256" key="6">
    <source>
        <dbReference type="SAM" id="Phobius"/>
    </source>
</evidence>
<dbReference type="InterPro" id="IPR020846">
    <property type="entry name" value="MFS_dom"/>
</dbReference>
<feature type="transmembrane region" description="Helical" evidence="6">
    <location>
        <begin position="148"/>
        <end position="171"/>
    </location>
</feature>